<organism evidence="1">
    <name type="scientific">Sulfitobacter sp. TCYB15</name>
    <dbReference type="NCBI Taxonomy" id="3229275"/>
    <lineage>
        <taxon>Bacteria</taxon>
        <taxon>Pseudomonadati</taxon>
        <taxon>Pseudomonadota</taxon>
        <taxon>Alphaproteobacteria</taxon>
        <taxon>Rhodobacterales</taxon>
        <taxon>Roseobacteraceae</taxon>
        <taxon>Sulfitobacter</taxon>
    </lineage>
</organism>
<gene>
    <name evidence="1" type="ORF">ABM428_08435</name>
</gene>
<reference evidence="1" key="2">
    <citation type="submission" date="2024-06" db="EMBL/GenBank/DDBJ databases">
        <authorList>
            <person name="Deng Y."/>
        </authorList>
    </citation>
    <scope>NUCLEOTIDE SEQUENCE</scope>
    <source>
        <strain evidence="1">TCYB15</strain>
    </source>
</reference>
<evidence type="ECO:0008006" key="2">
    <source>
        <dbReference type="Google" id="ProtNLM"/>
    </source>
</evidence>
<accession>A0AAU8BZY0</accession>
<dbReference type="KEGG" id="suly:ABM428_08435"/>
<reference evidence="1" key="1">
    <citation type="journal article" date="2020" name="Int. J. Syst. Evol. Microbiol.">
        <title>Notification of changes in taxonomic opinion previously published outside the IJSEM.</title>
        <authorList>
            <person name="Oren A."/>
            <person name="Garrity G."/>
        </authorList>
    </citation>
    <scope>NUCLEOTIDE SEQUENCE</scope>
    <source>
        <strain evidence="1">TCYB15</strain>
    </source>
</reference>
<sequence length="591" mass="67949">MLLKKTKSWINKSENLGTLFFIQRMDELIYPYTMDSYRAATTNAPFLILESLRVLSDHEDHDINPAHIERIWEELEDRMSGNFVANSMLTMPWEEYGKVDRKNLEALKGTLQVLKVEVQPIKYLKRCFDIVKTNPQSHLKNFDFLAREICTTIVNCGVDVKWVSWLLDEHFFREEAPEGEDSVDSFFKKLMPNRSVYTIHTTIKTDAGKIKKDIRGIFDIEFSDDKPKEISEHPEGLSAAAGEIYVSIDNVTAPDPFTALNNAKRNIARMHDLYGLFYHKGSYQIGTHAIAVDNTDEQAKDEKNSSYVLRADANSMELIKDNRRGRADRKLESLIKNVMLPGGKDSEKFFRVVDFHGMSLGSKVPENQLINLWTSLETIAPSQKGNSIIGSVIGGVVPFICLQYFSKIFTNLARDIKRWDDDAFKDALKRAEIPVHTSIAEKAFHLTMLKENDAHCTELLEKMNEFPLLRNRIYSINKKAQSGKEFSTWLESHQKRVEHQLYRIYRTRNSIVHSATDPAGIENLIVSAHDYFDQVFSLSSEMCGSPFGFSNYADCFNFARMSFENYKRNLEKIENIDQESASKIVWTYSVK</sequence>
<dbReference type="EMBL" id="CP159193">
    <property type="protein sequence ID" value="XCF09134.1"/>
    <property type="molecule type" value="Genomic_DNA"/>
</dbReference>
<name>A0AAU8BZY0_9RHOB</name>
<protein>
    <recommendedName>
        <fullName evidence="2">Apea-like HEPN domain-containing protein</fullName>
    </recommendedName>
</protein>
<evidence type="ECO:0000313" key="1">
    <source>
        <dbReference type="EMBL" id="XCF09134.1"/>
    </source>
</evidence>
<dbReference type="RefSeq" id="WP_353627834.1">
    <property type="nucleotide sequence ID" value="NZ_CP159193.1"/>
</dbReference>
<proteinExistence type="predicted"/>
<dbReference type="AlphaFoldDB" id="A0AAU8BZY0"/>